<accession>A0A6S6SAJ5</accession>
<dbReference type="AlphaFoldDB" id="A0A6S6SAJ5"/>
<evidence type="ECO:0000256" key="1">
    <source>
        <dbReference type="SAM" id="Phobius"/>
    </source>
</evidence>
<evidence type="ECO:0000313" key="2">
    <source>
        <dbReference type="EMBL" id="CAA6802417.1"/>
    </source>
</evidence>
<organism evidence="2">
    <name type="scientific">uncultured Sulfurovum sp</name>
    <dbReference type="NCBI Taxonomy" id="269237"/>
    <lineage>
        <taxon>Bacteria</taxon>
        <taxon>Pseudomonadati</taxon>
        <taxon>Campylobacterota</taxon>
        <taxon>Epsilonproteobacteria</taxon>
        <taxon>Campylobacterales</taxon>
        <taxon>Sulfurovaceae</taxon>
        <taxon>Sulfurovum</taxon>
        <taxon>environmental samples</taxon>
    </lineage>
</organism>
<keyword evidence="1" id="KW-0472">Membrane</keyword>
<keyword evidence="1" id="KW-1133">Transmembrane helix</keyword>
<keyword evidence="1" id="KW-0812">Transmembrane</keyword>
<protein>
    <submittedName>
        <fullName evidence="2">Uncharacterized protein</fullName>
    </submittedName>
</protein>
<proteinExistence type="predicted"/>
<reference evidence="2" key="1">
    <citation type="submission" date="2020-01" db="EMBL/GenBank/DDBJ databases">
        <authorList>
            <person name="Meier V. D."/>
            <person name="Meier V D."/>
        </authorList>
    </citation>
    <scope>NUCLEOTIDE SEQUENCE</scope>
    <source>
        <strain evidence="2">HLG_WM_MAG_02</strain>
    </source>
</reference>
<name>A0A6S6SAJ5_9BACT</name>
<gene>
    <name evidence="2" type="ORF">HELGO_WM28074</name>
</gene>
<dbReference type="Gene3D" id="1.10.150.20">
    <property type="entry name" value="5' to 3' exonuclease, C-terminal subdomain"/>
    <property type="match status" value="1"/>
</dbReference>
<feature type="transmembrane region" description="Helical" evidence="1">
    <location>
        <begin position="6"/>
        <end position="26"/>
    </location>
</feature>
<dbReference type="EMBL" id="CACVAZ010000004">
    <property type="protein sequence ID" value="CAA6802417.1"/>
    <property type="molecule type" value="Genomic_DNA"/>
</dbReference>
<sequence>MGYLLTEIVVYLVIAGLIGFALGWIVKTEVLKKKTKEVNLEVQEKTIEESVELIYHSVQPVLLSEVPVGGQDKLSALKGIGAVLEKKLNELGIYTYAQISVWTTEEEMWISNQIGFPKKVTREEWVKQANDLLKDK</sequence>